<protein>
    <recommendedName>
        <fullName evidence="3">Transposase</fullName>
    </recommendedName>
</protein>
<proteinExistence type="predicted"/>
<sequence length="51" mass="5845">MTSRLISRDESKQDMLRDRTSNGDVFILIPERRSIAPCTLFGRGVPTRHTL</sequence>
<evidence type="ECO:0000313" key="1">
    <source>
        <dbReference type="EMBL" id="MBD2531264.1"/>
    </source>
</evidence>
<dbReference type="RefSeq" id="WP_190941968.1">
    <property type="nucleotide sequence ID" value="NZ_JACJSI010000032.1"/>
</dbReference>
<comment type="caution">
    <text evidence="1">The sequence shown here is derived from an EMBL/GenBank/DDBJ whole genome shotgun (WGS) entry which is preliminary data.</text>
</comment>
<reference evidence="1 2" key="1">
    <citation type="journal article" date="2020" name="ISME J.">
        <title>Comparative genomics reveals insights into cyanobacterial evolution and habitat adaptation.</title>
        <authorList>
            <person name="Chen M.Y."/>
            <person name="Teng W.K."/>
            <person name="Zhao L."/>
            <person name="Hu C.X."/>
            <person name="Zhou Y.K."/>
            <person name="Han B.P."/>
            <person name="Song L.R."/>
            <person name="Shu W.S."/>
        </authorList>
    </citation>
    <scope>NUCLEOTIDE SEQUENCE [LARGE SCALE GENOMIC DNA]</scope>
    <source>
        <strain evidence="1 2">FACHB-838</strain>
    </source>
</reference>
<evidence type="ECO:0008006" key="3">
    <source>
        <dbReference type="Google" id="ProtNLM"/>
    </source>
</evidence>
<name>A0ABR8DPA6_9NOSO</name>
<keyword evidence="2" id="KW-1185">Reference proteome</keyword>
<gene>
    <name evidence="1" type="ORF">H6G97_17390</name>
</gene>
<dbReference type="EMBL" id="JACJSI010000032">
    <property type="protein sequence ID" value="MBD2531264.1"/>
    <property type="molecule type" value="Genomic_DNA"/>
</dbReference>
<accession>A0ABR8DPA6</accession>
<dbReference type="Proteomes" id="UP000623440">
    <property type="component" value="Unassembled WGS sequence"/>
</dbReference>
<evidence type="ECO:0000313" key="2">
    <source>
        <dbReference type="Proteomes" id="UP000623440"/>
    </source>
</evidence>
<organism evidence="1 2">
    <name type="scientific">Nostoc flagelliforme FACHB-838</name>
    <dbReference type="NCBI Taxonomy" id="2692904"/>
    <lineage>
        <taxon>Bacteria</taxon>
        <taxon>Bacillati</taxon>
        <taxon>Cyanobacteriota</taxon>
        <taxon>Cyanophyceae</taxon>
        <taxon>Nostocales</taxon>
        <taxon>Nostocaceae</taxon>
        <taxon>Nostoc</taxon>
    </lineage>
</organism>